<dbReference type="GO" id="GO:0033969">
    <property type="term" value="F:gamma-glutamyl-gamma-aminobutyrate hydrolase activity"/>
    <property type="evidence" value="ECO:0007669"/>
    <property type="project" value="TreeGrafter"/>
</dbReference>
<dbReference type="Pfam" id="PF07722">
    <property type="entry name" value="Peptidase_C26"/>
    <property type="match status" value="1"/>
</dbReference>
<evidence type="ECO:0000313" key="1">
    <source>
        <dbReference type="EMBL" id="MBF4807913.1"/>
    </source>
</evidence>
<reference evidence="1" key="1">
    <citation type="submission" date="2020-04" db="EMBL/GenBank/DDBJ databases">
        <title>Deep metagenomics examines the oral microbiome during advanced dental caries in children, revealing novel taxa and co-occurrences with host molecules.</title>
        <authorList>
            <person name="Baker J.L."/>
            <person name="Morton J.T."/>
            <person name="Dinis M."/>
            <person name="Alvarez R."/>
            <person name="Tran N.C."/>
            <person name="Knight R."/>
            <person name="Edlund A."/>
        </authorList>
    </citation>
    <scope>NUCLEOTIDE SEQUENCE</scope>
    <source>
        <strain evidence="1">JCVI_38_bin.5</strain>
    </source>
</reference>
<evidence type="ECO:0000313" key="2">
    <source>
        <dbReference type="Proteomes" id="UP000698335"/>
    </source>
</evidence>
<sequence length="274" mass="30685">MLEIPSFAQQVFQDGAAIPIDERPLIGLTPRFMKERGFSDGESIAEVQMDAILAAGGIPVMMPLTDDDALIDRYVEMCDGFNLPGGQDVDPRNWGEEPRDLERLNPRRDALEFKLVKKVYEADKPLFAICRGLQLLNVVFGGTLTQELRKLPAPREGHAYWSHIVDLTVPAHMVEVDEDSLLCRALGGEKSIQANSFHDEALCKVAPELHVVAHSTDGIIEGAEIPHKRWMIGVQWHPEYGWKFSKADCMLWKSFIDAAREYRASRPCGISCAK</sequence>
<gene>
    <name evidence="1" type="ORF">HXK26_04385</name>
</gene>
<dbReference type="PROSITE" id="PS51273">
    <property type="entry name" value="GATASE_TYPE_1"/>
    <property type="match status" value="1"/>
</dbReference>
<name>A0A930W159_9ACTN</name>
<proteinExistence type="predicted"/>
<dbReference type="PANTHER" id="PTHR43235:SF1">
    <property type="entry name" value="GLUTAMINE AMIDOTRANSFERASE PB2B2.05-RELATED"/>
    <property type="match status" value="1"/>
</dbReference>
<dbReference type="GO" id="GO:0006598">
    <property type="term" value="P:polyamine catabolic process"/>
    <property type="evidence" value="ECO:0007669"/>
    <property type="project" value="TreeGrafter"/>
</dbReference>
<keyword evidence="1" id="KW-0378">Hydrolase</keyword>
<protein>
    <submittedName>
        <fullName evidence="1">Gamma-glutamyl-gamma-aminobutyrate hydrolase family protein</fullName>
    </submittedName>
</protein>
<dbReference type="InterPro" id="IPR029062">
    <property type="entry name" value="Class_I_gatase-like"/>
</dbReference>
<comment type="caution">
    <text evidence="1">The sequence shown here is derived from an EMBL/GenBank/DDBJ whole genome shotgun (WGS) entry which is preliminary data.</text>
</comment>
<organism evidence="1 2">
    <name type="scientific">Lancefieldella rimae</name>
    <dbReference type="NCBI Taxonomy" id="1383"/>
    <lineage>
        <taxon>Bacteria</taxon>
        <taxon>Bacillati</taxon>
        <taxon>Actinomycetota</taxon>
        <taxon>Coriobacteriia</taxon>
        <taxon>Coriobacteriales</taxon>
        <taxon>Atopobiaceae</taxon>
        <taxon>Lancefieldella</taxon>
    </lineage>
</organism>
<dbReference type="Proteomes" id="UP000698335">
    <property type="component" value="Unassembled WGS sequence"/>
</dbReference>
<dbReference type="GO" id="GO:0005829">
    <property type="term" value="C:cytosol"/>
    <property type="evidence" value="ECO:0007669"/>
    <property type="project" value="TreeGrafter"/>
</dbReference>
<dbReference type="Gene3D" id="3.40.50.880">
    <property type="match status" value="1"/>
</dbReference>
<dbReference type="InterPro" id="IPR044668">
    <property type="entry name" value="PuuD-like"/>
</dbReference>
<accession>A0A930W159</accession>
<dbReference type="SUPFAM" id="SSF52317">
    <property type="entry name" value="Class I glutamine amidotransferase-like"/>
    <property type="match status" value="1"/>
</dbReference>
<dbReference type="AlphaFoldDB" id="A0A930W159"/>
<dbReference type="CDD" id="cd01745">
    <property type="entry name" value="GATase1_2"/>
    <property type="match status" value="1"/>
</dbReference>
<dbReference type="PANTHER" id="PTHR43235">
    <property type="entry name" value="GLUTAMINE AMIDOTRANSFERASE PB2B2.05-RELATED"/>
    <property type="match status" value="1"/>
</dbReference>
<dbReference type="EMBL" id="JABZGW010000166">
    <property type="protein sequence ID" value="MBF4807913.1"/>
    <property type="molecule type" value="Genomic_DNA"/>
</dbReference>
<dbReference type="InterPro" id="IPR011697">
    <property type="entry name" value="Peptidase_C26"/>
</dbReference>